<evidence type="ECO:0000256" key="8">
    <source>
        <dbReference type="PIRSR" id="PIRSR602401-1"/>
    </source>
</evidence>
<keyword evidence="4 8" id="KW-0479">Metal-binding</keyword>
<feature type="binding site" description="axial binding residue" evidence="8">
    <location>
        <position position="496"/>
    </location>
    <ligand>
        <name>heme</name>
        <dbReference type="ChEBI" id="CHEBI:30413"/>
    </ligand>
    <ligandPart>
        <name>Fe</name>
        <dbReference type="ChEBI" id="CHEBI:18248"/>
    </ligandPart>
</feature>
<dbReference type="PRINTS" id="PR00385">
    <property type="entry name" value="P450"/>
</dbReference>
<evidence type="ECO:0000313" key="10">
    <source>
        <dbReference type="EMBL" id="CAH2009397.1"/>
    </source>
</evidence>
<dbReference type="PANTHER" id="PTHR24279">
    <property type="entry name" value="CYTOCHROME P450"/>
    <property type="match status" value="1"/>
</dbReference>
<dbReference type="InterPro" id="IPR001128">
    <property type="entry name" value="Cyt_P450"/>
</dbReference>
<dbReference type="EMBL" id="CAKOFQ010007877">
    <property type="protein sequence ID" value="CAH2009397.1"/>
    <property type="molecule type" value="Genomic_DNA"/>
</dbReference>
<keyword evidence="7 9" id="KW-0503">Monooxygenase</keyword>
<gene>
    <name evidence="10" type="ORF">ACAOBT_LOCUS30835</name>
</gene>
<dbReference type="GO" id="GO:0020037">
    <property type="term" value="F:heme binding"/>
    <property type="evidence" value="ECO:0007669"/>
    <property type="project" value="InterPro"/>
</dbReference>
<evidence type="ECO:0000256" key="4">
    <source>
        <dbReference type="ARBA" id="ARBA00022723"/>
    </source>
</evidence>
<dbReference type="GO" id="GO:0004497">
    <property type="term" value="F:monooxygenase activity"/>
    <property type="evidence" value="ECO:0007669"/>
    <property type="project" value="UniProtKB-KW"/>
</dbReference>
<dbReference type="Pfam" id="PF00067">
    <property type="entry name" value="p450"/>
    <property type="match status" value="1"/>
</dbReference>
<keyword evidence="5 9" id="KW-0560">Oxidoreductase</keyword>
<dbReference type="SUPFAM" id="SSF48264">
    <property type="entry name" value="Cytochrome P450"/>
    <property type="match status" value="1"/>
</dbReference>
<dbReference type="InterPro" id="IPR017972">
    <property type="entry name" value="Cyt_P450_CS"/>
</dbReference>
<evidence type="ECO:0000256" key="6">
    <source>
        <dbReference type="ARBA" id="ARBA00023004"/>
    </source>
</evidence>
<comment type="cofactor">
    <cofactor evidence="1 8">
        <name>heme</name>
        <dbReference type="ChEBI" id="CHEBI:30413"/>
    </cofactor>
</comment>
<dbReference type="PRINTS" id="PR00463">
    <property type="entry name" value="EP450I"/>
</dbReference>
<evidence type="ECO:0000256" key="1">
    <source>
        <dbReference type="ARBA" id="ARBA00001971"/>
    </source>
</evidence>
<dbReference type="CDD" id="cd11054">
    <property type="entry name" value="CYP24A1-like"/>
    <property type="match status" value="1"/>
</dbReference>
<evidence type="ECO:0000256" key="3">
    <source>
        <dbReference type="ARBA" id="ARBA00022617"/>
    </source>
</evidence>
<sequence>MWKNRVLALVQQSKNFSFSTRRNLQQATAVEIKDSKKTNLLDTNVYLSVTKPSTVQPLQGTQAVAYDDIPGPLTLKVVAKFWEIIPNVGTEMTISLLYSLMSGSFGVNSKSVLKKFFDRYGPIVKLHGAMGRDVVLLSRPEHARIILDQENNTLFRSCMDSLDKYCREFRVCKYIEPFSITGVDWDTIIRTIEEPTEATVFKHQRRVEEICDDFIQRMLMVRNTQEEVPNDFKTEILKWSLECLSHVTLNKNLGFLNPEGVNITSDGGRLLTSISTTRDALRRCEHGVHLWRFLETPSWKSLVNNCHDIDDILFKYLENAINCIRDKKMKNANFKEAPTIEYMLLKEKLLPDDVMTILLDMFLVGASATTHTVQQLLYHLSKNTRCQIKVHEEISKHSIDTDMRKLPYLQACIKECQRIDPPISIMNRVLSNDVIIHHYRIPKGTPVLFATHLNNFREEYFEDAHKFKPERWISSDLSSEYQGYATIPFGYGPKSCMAKELAEMEIGMLLYQIYKRFRVEYNYGELKGSKDLFSSPSRPLKFRFVERKY</sequence>
<dbReference type="GO" id="GO:0005506">
    <property type="term" value="F:iron ion binding"/>
    <property type="evidence" value="ECO:0007669"/>
    <property type="project" value="InterPro"/>
</dbReference>
<dbReference type="OrthoDB" id="3945418at2759"/>
<keyword evidence="11" id="KW-1185">Reference proteome</keyword>
<accession>A0A9P0M0G7</accession>
<dbReference type="Gene3D" id="1.10.630.10">
    <property type="entry name" value="Cytochrome P450"/>
    <property type="match status" value="1"/>
</dbReference>
<organism evidence="10 11">
    <name type="scientific">Acanthoscelides obtectus</name>
    <name type="common">Bean weevil</name>
    <name type="synonym">Bruchus obtectus</name>
    <dbReference type="NCBI Taxonomy" id="200917"/>
    <lineage>
        <taxon>Eukaryota</taxon>
        <taxon>Metazoa</taxon>
        <taxon>Ecdysozoa</taxon>
        <taxon>Arthropoda</taxon>
        <taxon>Hexapoda</taxon>
        <taxon>Insecta</taxon>
        <taxon>Pterygota</taxon>
        <taxon>Neoptera</taxon>
        <taxon>Endopterygota</taxon>
        <taxon>Coleoptera</taxon>
        <taxon>Polyphaga</taxon>
        <taxon>Cucujiformia</taxon>
        <taxon>Chrysomeloidea</taxon>
        <taxon>Chrysomelidae</taxon>
        <taxon>Bruchinae</taxon>
        <taxon>Bruchini</taxon>
        <taxon>Acanthoscelides</taxon>
    </lineage>
</organism>
<evidence type="ECO:0000256" key="7">
    <source>
        <dbReference type="ARBA" id="ARBA00023033"/>
    </source>
</evidence>
<dbReference type="GO" id="GO:0016705">
    <property type="term" value="F:oxidoreductase activity, acting on paired donors, with incorporation or reduction of molecular oxygen"/>
    <property type="evidence" value="ECO:0007669"/>
    <property type="project" value="InterPro"/>
</dbReference>
<keyword evidence="3 8" id="KW-0349">Heme</keyword>
<name>A0A9P0M0G7_ACAOB</name>
<evidence type="ECO:0000256" key="2">
    <source>
        <dbReference type="ARBA" id="ARBA00010617"/>
    </source>
</evidence>
<dbReference type="PANTHER" id="PTHR24279:SF120">
    <property type="entry name" value="CYTOCHROME P450"/>
    <property type="match status" value="1"/>
</dbReference>
<evidence type="ECO:0000256" key="9">
    <source>
        <dbReference type="RuleBase" id="RU000461"/>
    </source>
</evidence>
<comment type="caution">
    <text evidence="10">The sequence shown here is derived from an EMBL/GenBank/DDBJ whole genome shotgun (WGS) entry which is preliminary data.</text>
</comment>
<dbReference type="PROSITE" id="PS00086">
    <property type="entry name" value="CYTOCHROME_P450"/>
    <property type="match status" value="1"/>
</dbReference>
<keyword evidence="6 8" id="KW-0408">Iron</keyword>
<dbReference type="Proteomes" id="UP001152888">
    <property type="component" value="Unassembled WGS sequence"/>
</dbReference>
<evidence type="ECO:0000256" key="5">
    <source>
        <dbReference type="ARBA" id="ARBA00023002"/>
    </source>
</evidence>
<reference evidence="10" key="1">
    <citation type="submission" date="2022-03" db="EMBL/GenBank/DDBJ databases">
        <authorList>
            <person name="Sayadi A."/>
        </authorList>
    </citation>
    <scope>NUCLEOTIDE SEQUENCE</scope>
</reference>
<comment type="similarity">
    <text evidence="2 9">Belongs to the cytochrome P450 family.</text>
</comment>
<dbReference type="InterPro" id="IPR050479">
    <property type="entry name" value="CYP11_CYP27_families"/>
</dbReference>
<dbReference type="InterPro" id="IPR002401">
    <property type="entry name" value="Cyt_P450_E_grp-I"/>
</dbReference>
<dbReference type="AlphaFoldDB" id="A0A9P0M0G7"/>
<dbReference type="InterPro" id="IPR036396">
    <property type="entry name" value="Cyt_P450_sf"/>
</dbReference>
<protein>
    <recommendedName>
        <fullName evidence="12">Cytochrome P450</fullName>
    </recommendedName>
</protein>
<evidence type="ECO:0008006" key="12">
    <source>
        <dbReference type="Google" id="ProtNLM"/>
    </source>
</evidence>
<proteinExistence type="inferred from homology"/>
<evidence type="ECO:0000313" key="11">
    <source>
        <dbReference type="Proteomes" id="UP001152888"/>
    </source>
</evidence>